<name>A0A484N1U9_9ASTE</name>
<evidence type="ECO:0000313" key="3">
    <source>
        <dbReference type="Proteomes" id="UP000595140"/>
    </source>
</evidence>
<gene>
    <name evidence="2" type="ORF">CCAM_LOCUS36839</name>
</gene>
<organism evidence="2 3">
    <name type="scientific">Cuscuta campestris</name>
    <dbReference type="NCBI Taxonomy" id="132261"/>
    <lineage>
        <taxon>Eukaryota</taxon>
        <taxon>Viridiplantae</taxon>
        <taxon>Streptophyta</taxon>
        <taxon>Embryophyta</taxon>
        <taxon>Tracheophyta</taxon>
        <taxon>Spermatophyta</taxon>
        <taxon>Magnoliopsida</taxon>
        <taxon>eudicotyledons</taxon>
        <taxon>Gunneridae</taxon>
        <taxon>Pentapetalae</taxon>
        <taxon>asterids</taxon>
        <taxon>lamiids</taxon>
        <taxon>Solanales</taxon>
        <taxon>Convolvulaceae</taxon>
        <taxon>Cuscuteae</taxon>
        <taxon>Cuscuta</taxon>
        <taxon>Cuscuta subgen. Grammica</taxon>
        <taxon>Cuscuta sect. Cleistogrammica</taxon>
    </lineage>
</organism>
<reference evidence="2 3" key="1">
    <citation type="submission" date="2018-04" db="EMBL/GenBank/DDBJ databases">
        <authorList>
            <person name="Vogel A."/>
        </authorList>
    </citation>
    <scope>NUCLEOTIDE SEQUENCE [LARGE SCALE GENOMIC DNA]</scope>
</reference>
<evidence type="ECO:0000256" key="1">
    <source>
        <dbReference type="SAM" id="MobiDB-lite"/>
    </source>
</evidence>
<feature type="compositionally biased region" description="Polar residues" evidence="1">
    <location>
        <begin position="38"/>
        <end position="56"/>
    </location>
</feature>
<accession>A0A484N1U9</accession>
<dbReference type="EMBL" id="OOIL02005488">
    <property type="protein sequence ID" value="VFQ95063.1"/>
    <property type="molecule type" value="Genomic_DNA"/>
</dbReference>
<evidence type="ECO:0000313" key="2">
    <source>
        <dbReference type="EMBL" id="VFQ95063.1"/>
    </source>
</evidence>
<protein>
    <submittedName>
        <fullName evidence="2">Uncharacterized protein</fullName>
    </submittedName>
</protein>
<proteinExistence type="predicted"/>
<keyword evidence="3" id="KW-1185">Reference proteome</keyword>
<feature type="region of interest" description="Disordered" evidence="1">
    <location>
        <begin position="32"/>
        <end position="82"/>
    </location>
</feature>
<sequence length="82" mass="8529">MAAAICTAVRSGRRYCVDYSGGETWPVATGCGGAPDQQLRSPRTSGVNLRTTTTPQHGAAPQLGGGGKFNLGSGQLRRRLQP</sequence>
<dbReference type="AlphaFoldDB" id="A0A484N1U9"/>
<dbReference type="Proteomes" id="UP000595140">
    <property type="component" value="Unassembled WGS sequence"/>
</dbReference>